<reference evidence="3 4" key="1">
    <citation type="submission" date="2013-04" db="EMBL/GenBank/DDBJ databases">
        <title>The Genome Sequence of Parabacteroides gordonii DSM 23371.</title>
        <authorList>
            <consortium name="The Broad Institute Genomics Platform"/>
            <person name="Earl A."/>
            <person name="Ward D."/>
            <person name="Feldgarden M."/>
            <person name="Gevers D."/>
            <person name="Martens E."/>
            <person name="Sakamoto M."/>
            <person name="Benno Y."/>
            <person name="Suzuki N."/>
            <person name="Matsunaga N."/>
            <person name="Koshihara K."/>
            <person name="Seki M."/>
            <person name="Komiya H."/>
            <person name="Walker B."/>
            <person name="Young S."/>
            <person name="Zeng Q."/>
            <person name="Gargeya S."/>
            <person name="Fitzgerald M."/>
            <person name="Haas B."/>
            <person name="Abouelleil A."/>
            <person name="Allen A.W."/>
            <person name="Alvarado L."/>
            <person name="Arachchi H.M."/>
            <person name="Berlin A.M."/>
            <person name="Chapman S.B."/>
            <person name="Gainer-Dewar J."/>
            <person name="Goldberg J."/>
            <person name="Griggs A."/>
            <person name="Gujja S."/>
            <person name="Hansen M."/>
            <person name="Howarth C."/>
            <person name="Imamovic A."/>
            <person name="Ireland A."/>
            <person name="Larimer J."/>
            <person name="McCowan C."/>
            <person name="Murphy C."/>
            <person name="Pearson M."/>
            <person name="Poon T.W."/>
            <person name="Priest M."/>
            <person name="Roberts A."/>
            <person name="Saif S."/>
            <person name="Shea T."/>
            <person name="Sisk P."/>
            <person name="Sykes S."/>
            <person name="Wortman J."/>
            <person name="Nusbaum C."/>
            <person name="Birren B."/>
        </authorList>
    </citation>
    <scope>NUCLEOTIDE SEQUENCE [LARGE SCALE GENOMIC DNA]</scope>
    <source>
        <strain evidence="3 4">MS-1</strain>
    </source>
</reference>
<dbReference type="PATRIC" id="fig|1203610.3.peg.2989"/>
<dbReference type="EMBL" id="AQHW01000015">
    <property type="protein sequence ID" value="KKB55452.1"/>
    <property type="molecule type" value="Genomic_DNA"/>
</dbReference>
<evidence type="ECO:0000313" key="4">
    <source>
        <dbReference type="Proteomes" id="UP000033035"/>
    </source>
</evidence>
<keyword evidence="4" id="KW-1185">Reference proteome</keyword>
<protein>
    <submittedName>
        <fullName evidence="3">Uncharacterized protein</fullName>
    </submittedName>
</protein>
<dbReference type="HOGENOM" id="CLU_092785_1_0_10"/>
<organism evidence="3 4">
    <name type="scientific">Parabacteroides gordonii MS-1 = DSM 23371</name>
    <dbReference type="NCBI Taxonomy" id="1203610"/>
    <lineage>
        <taxon>Bacteria</taxon>
        <taxon>Pseudomonadati</taxon>
        <taxon>Bacteroidota</taxon>
        <taxon>Bacteroidia</taxon>
        <taxon>Bacteroidales</taxon>
        <taxon>Tannerellaceae</taxon>
        <taxon>Parabacteroides</taxon>
    </lineage>
</organism>
<dbReference type="Gene3D" id="2.70.50.70">
    <property type="match status" value="1"/>
</dbReference>
<accession>A0A0F5JDC1</accession>
<dbReference type="CDD" id="cd12843">
    <property type="entry name" value="Bvu_2165_C_like"/>
    <property type="match status" value="1"/>
</dbReference>
<feature type="domain" description="Bvu-2165-like IHF-HU-like DNA-binding" evidence="2">
    <location>
        <begin position="5"/>
        <end position="123"/>
    </location>
</feature>
<evidence type="ECO:0000313" key="3">
    <source>
        <dbReference type="EMBL" id="KKB55452.1"/>
    </source>
</evidence>
<comment type="caution">
    <text evidence="3">The sequence shown here is derived from an EMBL/GenBank/DDBJ whole genome shotgun (WGS) entry which is preliminary data.</text>
</comment>
<feature type="domain" description="DUF4469" evidence="1">
    <location>
        <begin position="130"/>
        <end position="230"/>
    </location>
</feature>
<dbReference type="Proteomes" id="UP000033035">
    <property type="component" value="Unassembled WGS sequence"/>
</dbReference>
<dbReference type="RefSeq" id="WP_028728448.1">
    <property type="nucleotide sequence ID" value="NZ_AUAE01000031.1"/>
</dbReference>
<dbReference type="InterPro" id="IPR027824">
    <property type="entry name" value="DUF4469"/>
</dbReference>
<name>A0A0F5JDC1_9BACT</name>
<sequence>MQNKLKGWIAPNSITKDPNDKILILDPAGHVGLEEIYKEMREEDTGLRPETLTHVVTLYERIVARFLMNGYYVNTGLFYAVPRFLGLIEKGCWNPEKNSIYVAFSQDKVLREEIAKTDIVIQGEKNDVMYILETEDRKTGLTDGRMSSGRNLVVRGAYIKVVGDDPSVGISFRNKADDTVVKVEEEMYSTNNPSELIFIVPTELSDGEYELTVTTQYTKNKGVFLKSPRSVSVPVYVGEKKNEEDDRPVIE</sequence>
<evidence type="ECO:0000259" key="2">
    <source>
        <dbReference type="Pfam" id="PF14848"/>
    </source>
</evidence>
<dbReference type="Pfam" id="PF14734">
    <property type="entry name" value="DUF4469"/>
    <property type="match status" value="1"/>
</dbReference>
<dbReference type="Pfam" id="PF14848">
    <property type="entry name" value="HU-DNA_bdg"/>
    <property type="match status" value="1"/>
</dbReference>
<dbReference type="AlphaFoldDB" id="A0A0F5JDC1"/>
<gene>
    <name evidence="3" type="ORF">HMPREF1536_02921</name>
</gene>
<proteinExistence type="predicted"/>
<dbReference type="InterPro" id="IPR049893">
    <property type="entry name" value="Bvu_2165-like_IHF-HU-DNA_bdg"/>
</dbReference>
<evidence type="ECO:0000259" key="1">
    <source>
        <dbReference type="Pfam" id="PF14734"/>
    </source>
</evidence>
<dbReference type="STRING" id="1203610.HMPREF1536_02921"/>